<organism evidence="1 2">
    <name type="scientific">Pseudorhodoferax aquiterrae</name>
    <dbReference type="NCBI Taxonomy" id="747304"/>
    <lineage>
        <taxon>Bacteria</taxon>
        <taxon>Pseudomonadati</taxon>
        <taxon>Pseudomonadota</taxon>
        <taxon>Betaproteobacteria</taxon>
        <taxon>Burkholderiales</taxon>
        <taxon>Comamonadaceae</taxon>
    </lineage>
</organism>
<dbReference type="EMBL" id="BMYK01000002">
    <property type="protein sequence ID" value="GHC72985.1"/>
    <property type="molecule type" value="Genomic_DNA"/>
</dbReference>
<sequence>MAEPSVYRHFDGMCWPAPGKRLNELEWAARYAGQLTMSERLVAASVLSAFTELVRLPERQRNKIIGELRKGPAATSGEKP</sequence>
<comment type="caution">
    <text evidence="1">The sequence shown here is derived from an EMBL/GenBank/DDBJ whole genome shotgun (WGS) entry which is preliminary data.</text>
</comment>
<evidence type="ECO:0000313" key="2">
    <source>
        <dbReference type="Proteomes" id="UP000626210"/>
    </source>
</evidence>
<dbReference type="Proteomes" id="UP000626210">
    <property type="component" value="Unassembled WGS sequence"/>
</dbReference>
<evidence type="ECO:0000313" key="1">
    <source>
        <dbReference type="EMBL" id="GHC72985.1"/>
    </source>
</evidence>
<gene>
    <name evidence="1" type="ORF">GCM10007320_09250</name>
</gene>
<protein>
    <submittedName>
        <fullName evidence="1">Uncharacterized protein</fullName>
    </submittedName>
</protein>
<dbReference type="RefSeq" id="WP_189685786.1">
    <property type="nucleotide sequence ID" value="NZ_BMYK01000002.1"/>
</dbReference>
<reference evidence="2" key="1">
    <citation type="journal article" date="2019" name="Int. J. Syst. Evol. Microbiol.">
        <title>The Global Catalogue of Microorganisms (GCM) 10K type strain sequencing project: providing services to taxonomists for standard genome sequencing and annotation.</title>
        <authorList>
            <consortium name="The Broad Institute Genomics Platform"/>
            <consortium name="The Broad Institute Genome Sequencing Center for Infectious Disease"/>
            <person name="Wu L."/>
            <person name="Ma J."/>
        </authorList>
    </citation>
    <scope>NUCLEOTIDE SEQUENCE [LARGE SCALE GENOMIC DNA]</scope>
    <source>
        <strain evidence="2">KCTC 23314</strain>
    </source>
</reference>
<accession>A0ABQ3FWP5</accession>
<proteinExistence type="predicted"/>
<name>A0ABQ3FWP5_9BURK</name>
<keyword evidence="2" id="KW-1185">Reference proteome</keyword>